<reference evidence="2 3" key="1">
    <citation type="submission" date="2024-02" db="EMBL/GenBank/DDBJ databases">
        <title>Lysinimicrobium sediminis NBRC 112286.</title>
        <authorList>
            <person name="Ichikawa N."/>
            <person name="Katano-Makiyama Y."/>
            <person name="Hidaka K."/>
        </authorList>
    </citation>
    <scope>NUCLEOTIDE SEQUENCE [LARGE SCALE GENOMIC DNA]</scope>
    <source>
        <strain evidence="2 3">NBRC 112286</strain>
    </source>
</reference>
<dbReference type="PANTHER" id="PTHR36844">
    <property type="entry name" value="PROTEASE PRSW"/>
    <property type="match status" value="1"/>
</dbReference>
<dbReference type="Proteomes" id="UP001426770">
    <property type="component" value="Unassembled WGS sequence"/>
</dbReference>
<feature type="transmembrane region" description="Helical" evidence="1">
    <location>
        <begin position="236"/>
        <end position="254"/>
    </location>
</feature>
<evidence type="ECO:0000313" key="3">
    <source>
        <dbReference type="Proteomes" id="UP001426770"/>
    </source>
</evidence>
<evidence type="ECO:0000256" key="1">
    <source>
        <dbReference type="SAM" id="Phobius"/>
    </source>
</evidence>
<proteinExistence type="predicted"/>
<dbReference type="RefSeq" id="WP_286214293.1">
    <property type="nucleotide sequence ID" value="NZ_AP027736.1"/>
</dbReference>
<keyword evidence="1" id="KW-0472">Membrane</keyword>
<dbReference type="InterPro" id="IPR026898">
    <property type="entry name" value="PrsW"/>
</dbReference>
<feature type="transmembrane region" description="Helical" evidence="1">
    <location>
        <begin position="29"/>
        <end position="50"/>
    </location>
</feature>
<feature type="transmembrane region" description="Helical" evidence="1">
    <location>
        <begin position="129"/>
        <end position="152"/>
    </location>
</feature>
<comment type="caution">
    <text evidence="2">The sequence shown here is derived from an EMBL/GenBank/DDBJ whole genome shotgun (WGS) entry which is preliminary data.</text>
</comment>
<feature type="transmembrane region" description="Helical" evidence="1">
    <location>
        <begin position="62"/>
        <end position="81"/>
    </location>
</feature>
<accession>A0ABP9WM43</accession>
<keyword evidence="3" id="KW-1185">Reference proteome</keyword>
<feature type="transmembrane region" description="Helical" evidence="1">
    <location>
        <begin position="266"/>
        <end position="286"/>
    </location>
</feature>
<protein>
    <recommendedName>
        <fullName evidence="4">PrsW family intramembrane metalloprotease</fullName>
    </recommendedName>
</protein>
<dbReference type="PANTHER" id="PTHR36844:SF1">
    <property type="entry name" value="PROTEASE PRSW"/>
    <property type="match status" value="1"/>
</dbReference>
<evidence type="ECO:0008006" key="4">
    <source>
        <dbReference type="Google" id="ProtNLM"/>
    </source>
</evidence>
<organism evidence="2 3">
    <name type="scientific">Demequina sediminis</name>
    <dbReference type="NCBI Taxonomy" id="1930058"/>
    <lineage>
        <taxon>Bacteria</taxon>
        <taxon>Bacillati</taxon>
        <taxon>Actinomycetota</taxon>
        <taxon>Actinomycetes</taxon>
        <taxon>Micrococcales</taxon>
        <taxon>Demequinaceae</taxon>
        <taxon>Demequina</taxon>
    </lineage>
</organism>
<feature type="transmembrane region" description="Helical" evidence="1">
    <location>
        <begin position="164"/>
        <end position="184"/>
    </location>
</feature>
<dbReference type="EMBL" id="BAABRR010000015">
    <property type="protein sequence ID" value="GAA5519900.1"/>
    <property type="molecule type" value="Genomic_DNA"/>
</dbReference>
<gene>
    <name evidence="2" type="ORF">Lsed01_02358</name>
</gene>
<dbReference type="Pfam" id="PF13367">
    <property type="entry name" value="PrsW-protease"/>
    <property type="match status" value="1"/>
</dbReference>
<keyword evidence="1" id="KW-0812">Transmembrane</keyword>
<feature type="transmembrane region" description="Helical" evidence="1">
    <location>
        <begin position="88"/>
        <end position="109"/>
    </location>
</feature>
<feature type="transmembrane region" description="Helical" evidence="1">
    <location>
        <begin position="210"/>
        <end position="229"/>
    </location>
</feature>
<sequence>MTRAAARPPAVRGGIPRPRTATFIDLRSWVFWTFLAMGAAAFTVVAPLILESLLANPASGALAAGLWLLYGLVFATVVYQLELYERRPVVNVLGALAWGAVVAVGVSRIGGPAMHEIVGGWLGEDSPWLSAIAAPLVEEPLKALGVVALALIPGARIRTVADGAFYGGMVGLGFQVVEGFLYTARTAALAGDAMDTVVQMFVMRGLVSGVWSHAAFSALAGAGVGYFFVSVAPAWWRWGVMLATLGAAMVLHSFLNSPLISGPPVLSALIKGVPIVVVLATTLHVSHQREREVFARMARDTVPDHLVSPVDFEGLSTRRRRRRARLDMLDRHGVQAARDLLALQRAQLALLVAAHTDGMVSARAADAAGRVTAARSRLAWSVAGR</sequence>
<name>A0ABP9WM43_9MICO</name>
<evidence type="ECO:0000313" key="2">
    <source>
        <dbReference type="EMBL" id="GAA5519900.1"/>
    </source>
</evidence>
<keyword evidence="1" id="KW-1133">Transmembrane helix</keyword>